<feature type="domain" description="AMP-dependent synthetase/ligase" evidence="4">
    <location>
        <begin position="465"/>
        <end position="815"/>
    </location>
</feature>
<dbReference type="FunFam" id="3.40.50.12780:FF:000012">
    <property type="entry name" value="Non-ribosomal peptide synthetase"/>
    <property type="match status" value="1"/>
</dbReference>
<dbReference type="GO" id="GO:0044550">
    <property type="term" value="P:secondary metabolite biosynthetic process"/>
    <property type="evidence" value="ECO:0007669"/>
    <property type="project" value="TreeGrafter"/>
</dbReference>
<dbReference type="SUPFAM" id="SSF52777">
    <property type="entry name" value="CoA-dependent acyltransferases"/>
    <property type="match status" value="2"/>
</dbReference>
<dbReference type="InterPro" id="IPR000873">
    <property type="entry name" value="AMP-dep_synth/lig_dom"/>
</dbReference>
<evidence type="ECO:0000259" key="5">
    <source>
        <dbReference type="Pfam" id="PF00668"/>
    </source>
</evidence>
<dbReference type="PANTHER" id="PTHR45527">
    <property type="entry name" value="NONRIBOSOMAL PEPTIDE SYNTHETASE"/>
    <property type="match status" value="1"/>
</dbReference>
<proteinExistence type="predicted"/>
<dbReference type="InterPro" id="IPR045851">
    <property type="entry name" value="AMP-bd_C_sf"/>
</dbReference>
<sequence length="888" mass="96552">MELDDGALPLTRGQLDIWLAAETGHFGAKWQLGMLGRIDGPLEPGLLEQAVRQVVREAEPLRAAFFQVDGEVVQKVVDYPDVELARYDLTGSQDPARDAQRLASSIQRTLMPLTGPLFKFALLQTAVNEFYLFVCCHHIVIDGIGIGLICHRIAAVYSAMASGTPIPPAFFGSLRDLIACELEYEASTDFLDDRAYWTKNLPSDSEVRHRIVHTADGHDPDPSFAPVQLDPVVVAEARRLSRTLGVRRASVITAACALLVRGCDVESSEVVLDFPVSRRVRPEMAIVPGMVSGVVPLVLTVSPDSTVARFCEHVDSRIQEALEHQRFPVHLLEKKSRLGSSRETSNRVLVNFIPTTRLADFAGASGFGAVTHSGFEDQLELWFIRAGDELFLNTAGPGQLYADYRVRDLVKRLEWVLAAMTADPSRRLSSIDLLDGTELARLDGWANRAVLIRPALAAVSIPEVFAARVARHPEAVALVCGEQSWTYRQLDEAANRLAHLLIGHGAGPGQRVAVLFSRSVEAVVAILGVLKTGAAYVPIDPAHPRARVRLLLEDAAPVAAVTTAELADRFVGYELRVIDVADPAVAAQPDTDLPVPAADDVAYLIYTSGTTGVPKGVAITHRNVVQLLGSVEAELPAGAVWSQWHSYAFDVSVWEIWGALLRGGRLVVVPDSVVRSPEDFHALLVAEQVSVLSQTPSAFYALQTADTQHPELSKQLSLEAVVFAGEALEPQRLRPWLGHHPRAPRLINMYGTTETTVHASFREIVAADVDSGGSPVGVPLAHLAFFVLDGWLRPVPAGVVGELYIAGAGLGAGYWRRAGLTASRFVACPFGDPGQRMYRTGDLVCWGADGQLQYLGRADEQVKIRGYRIELGEVEAALAALEGWSRRW</sequence>
<dbReference type="PANTHER" id="PTHR45527:SF14">
    <property type="entry name" value="PLIPASTATIN SYNTHASE SUBUNIT B"/>
    <property type="match status" value="1"/>
</dbReference>
<dbReference type="AlphaFoldDB" id="A0AAD1LZ22"/>
<organism evidence="6 7">
    <name type="scientific">Mycobacterium xenopi</name>
    <dbReference type="NCBI Taxonomy" id="1789"/>
    <lineage>
        <taxon>Bacteria</taxon>
        <taxon>Bacillati</taxon>
        <taxon>Actinomycetota</taxon>
        <taxon>Actinomycetes</taxon>
        <taxon>Mycobacteriales</taxon>
        <taxon>Mycobacteriaceae</taxon>
        <taxon>Mycobacterium</taxon>
    </lineage>
</organism>
<keyword evidence="2" id="KW-0596">Phosphopantetheine</keyword>
<dbReference type="Pfam" id="PF00501">
    <property type="entry name" value="AMP-binding"/>
    <property type="match status" value="1"/>
</dbReference>
<dbReference type="InterPro" id="IPR023213">
    <property type="entry name" value="CAT-like_dom_sf"/>
</dbReference>
<dbReference type="FunFam" id="2.30.38.10:FF:000001">
    <property type="entry name" value="Non-ribosomal peptide synthetase PvdI"/>
    <property type="match status" value="1"/>
</dbReference>
<evidence type="ECO:0000313" key="7">
    <source>
        <dbReference type="Proteomes" id="UP000464624"/>
    </source>
</evidence>
<evidence type="ECO:0000256" key="2">
    <source>
        <dbReference type="ARBA" id="ARBA00022450"/>
    </source>
</evidence>
<dbReference type="EMBL" id="AP022314">
    <property type="protein sequence ID" value="BBU20423.1"/>
    <property type="molecule type" value="Genomic_DNA"/>
</dbReference>
<dbReference type="GO" id="GO:0008610">
    <property type="term" value="P:lipid biosynthetic process"/>
    <property type="evidence" value="ECO:0007669"/>
    <property type="project" value="UniProtKB-ARBA"/>
</dbReference>
<dbReference type="Gene3D" id="3.30.559.30">
    <property type="entry name" value="Nonribosomal peptide synthetase, condensation domain"/>
    <property type="match status" value="1"/>
</dbReference>
<name>A0AAD1LZ22_MYCXE</name>
<protein>
    <recommendedName>
        <fullName evidence="8">Phenyloxazoline synthase MbtB</fullName>
    </recommendedName>
</protein>
<dbReference type="Pfam" id="PF00668">
    <property type="entry name" value="Condensation"/>
    <property type="match status" value="1"/>
</dbReference>
<evidence type="ECO:0000259" key="4">
    <source>
        <dbReference type="Pfam" id="PF00501"/>
    </source>
</evidence>
<dbReference type="InterPro" id="IPR001242">
    <property type="entry name" value="Condensation_dom"/>
</dbReference>
<dbReference type="SUPFAM" id="SSF56801">
    <property type="entry name" value="Acetyl-CoA synthetase-like"/>
    <property type="match status" value="1"/>
</dbReference>
<accession>A0AAD1LZ22</accession>
<dbReference type="GO" id="GO:0043041">
    <property type="term" value="P:amino acid activation for nonribosomal peptide biosynthetic process"/>
    <property type="evidence" value="ECO:0007669"/>
    <property type="project" value="TreeGrafter"/>
</dbReference>
<dbReference type="GO" id="GO:0003824">
    <property type="term" value="F:catalytic activity"/>
    <property type="evidence" value="ECO:0007669"/>
    <property type="project" value="InterPro"/>
</dbReference>
<gene>
    <name evidence="6" type="ORF">MYXE_02120</name>
</gene>
<dbReference type="GO" id="GO:0031177">
    <property type="term" value="F:phosphopantetheine binding"/>
    <property type="evidence" value="ECO:0007669"/>
    <property type="project" value="TreeGrafter"/>
</dbReference>
<dbReference type="Gene3D" id="3.30.300.30">
    <property type="match status" value="1"/>
</dbReference>
<dbReference type="InterPro" id="IPR042099">
    <property type="entry name" value="ANL_N_sf"/>
</dbReference>
<comment type="cofactor">
    <cofactor evidence="1">
        <name>pantetheine 4'-phosphate</name>
        <dbReference type="ChEBI" id="CHEBI:47942"/>
    </cofactor>
</comment>
<evidence type="ECO:0000313" key="6">
    <source>
        <dbReference type="EMBL" id="BBU20423.1"/>
    </source>
</evidence>
<evidence type="ECO:0008006" key="8">
    <source>
        <dbReference type="Google" id="ProtNLM"/>
    </source>
</evidence>
<dbReference type="FunFam" id="3.40.50.980:FF:000001">
    <property type="entry name" value="Non-ribosomal peptide synthetase"/>
    <property type="match status" value="1"/>
</dbReference>
<dbReference type="Gene3D" id="3.40.50.12780">
    <property type="entry name" value="N-terminal domain of ligase-like"/>
    <property type="match status" value="1"/>
</dbReference>
<evidence type="ECO:0000256" key="3">
    <source>
        <dbReference type="ARBA" id="ARBA00022553"/>
    </source>
</evidence>
<dbReference type="KEGG" id="mxe:MYXE_02120"/>
<dbReference type="InterPro" id="IPR010071">
    <property type="entry name" value="AA_adenyl_dom"/>
</dbReference>
<dbReference type="PROSITE" id="PS00455">
    <property type="entry name" value="AMP_BINDING"/>
    <property type="match status" value="1"/>
</dbReference>
<dbReference type="NCBIfam" id="TIGR01733">
    <property type="entry name" value="AA-adenyl-dom"/>
    <property type="match status" value="1"/>
</dbReference>
<reference evidence="6 7" key="1">
    <citation type="submission" date="2019-12" db="EMBL/GenBank/DDBJ databases">
        <title>Complete genome sequence of Mycolicibacterium xenopi str. JCM15661T.</title>
        <authorList>
            <person name="Yoshida M."/>
            <person name="Fukano H."/>
            <person name="Asakura T."/>
            <person name="Hoshino Y."/>
        </authorList>
    </citation>
    <scope>NUCLEOTIDE SEQUENCE [LARGE SCALE GENOMIC DNA]</scope>
    <source>
        <strain evidence="6 7">JCM 15661T</strain>
    </source>
</reference>
<keyword evidence="3" id="KW-0597">Phosphoprotein</keyword>
<feature type="domain" description="Condensation" evidence="5">
    <location>
        <begin position="7"/>
        <end position="439"/>
    </location>
</feature>
<dbReference type="Proteomes" id="UP000464624">
    <property type="component" value="Chromosome"/>
</dbReference>
<evidence type="ECO:0000256" key="1">
    <source>
        <dbReference type="ARBA" id="ARBA00001957"/>
    </source>
</evidence>
<dbReference type="Gene3D" id="3.30.559.10">
    <property type="entry name" value="Chloramphenicol acetyltransferase-like domain"/>
    <property type="match status" value="1"/>
</dbReference>
<dbReference type="GO" id="GO:0005737">
    <property type="term" value="C:cytoplasm"/>
    <property type="evidence" value="ECO:0007669"/>
    <property type="project" value="TreeGrafter"/>
</dbReference>
<dbReference type="InterPro" id="IPR020845">
    <property type="entry name" value="AMP-binding_CS"/>
</dbReference>